<dbReference type="STRING" id="29486.UGYR_09050"/>
<feature type="chain" id="PRO_5009745849" evidence="1">
    <location>
        <begin position="25"/>
        <end position="234"/>
    </location>
</feature>
<dbReference type="EMBL" id="LN681231">
    <property type="protein sequence ID" value="CEK29093.1"/>
    <property type="molecule type" value="Genomic_DNA"/>
</dbReference>
<dbReference type="AlphaFoldDB" id="A0A085U6K4"/>
<reference evidence="2" key="1">
    <citation type="journal article" date="2015" name="Genome Announc.">
        <title>Complete Genome Sequence of Yersinia ruckeri Strain CSF007-82, Etiologic Agent of Red Mouth Disease in Salmonid Fish.</title>
        <authorList>
            <person name="Nelson M.C."/>
            <person name="LaPatra S.E."/>
            <person name="Welch T.J."/>
            <person name="Graf J."/>
        </authorList>
    </citation>
    <scope>NUCLEOTIDE SEQUENCE</scope>
    <source>
        <strain evidence="2">CSF007-82</strain>
    </source>
</reference>
<dbReference type="SUPFAM" id="SSF49354">
    <property type="entry name" value="PapD-like"/>
    <property type="match status" value="1"/>
</dbReference>
<dbReference type="eggNOG" id="COG3121">
    <property type="taxonomic scope" value="Bacteria"/>
</dbReference>
<feature type="signal peptide" evidence="1">
    <location>
        <begin position="1"/>
        <end position="24"/>
    </location>
</feature>
<evidence type="ECO:0000313" key="3">
    <source>
        <dbReference type="EMBL" id="SUQ01007.1"/>
    </source>
</evidence>
<accession>A0A085U6K4</accession>
<keyword evidence="1" id="KW-0732">Signal</keyword>
<organism evidence="2">
    <name type="scientific">Yersinia ruckeri</name>
    <dbReference type="NCBI Taxonomy" id="29486"/>
    <lineage>
        <taxon>Bacteria</taxon>
        <taxon>Pseudomonadati</taxon>
        <taxon>Pseudomonadota</taxon>
        <taxon>Gammaproteobacteria</taxon>
        <taxon>Enterobacterales</taxon>
        <taxon>Yersiniaceae</taxon>
        <taxon>Yersinia</taxon>
    </lineage>
</organism>
<dbReference type="Gene3D" id="2.60.40.10">
    <property type="entry name" value="Immunoglobulins"/>
    <property type="match status" value="1"/>
</dbReference>
<protein>
    <submittedName>
        <fullName evidence="2">Alpha-related fimbriae chaperone 1</fullName>
    </submittedName>
</protein>
<keyword evidence="4" id="KW-1185">Reference proteome</keyword>
<dbReference type="InterPro" id="IPR008962">
    <property type="entry name" value="PapD-like_sf"/>
</dbReference>
<evidence type="ECO:0000313" key="4">
    <source>
        <dbReference type="Proteomes" id="UP000255169"/>
    </source>
</evidence>
<proteinExistence type="predicted"/>
<sequence>MMSRYTLPLLCLQLLFFVSENSYANLVADPTRTTIEGLQKNRTVRAYNSGDTPLYLDVTLVRIENPGEIAEIKTPIGEIKRPEMIFNPTRITLAPNQEREINLIPLQMPQQETLYRLYINPVLDLKPASLSAKPEQTISAPMILSIAYGVLIHHVPEKKMQRKSWSHQCVAEGIQLTATGNVRSQFTRLNLWSKKQKQKETEKSKSIYPGTPYIVPVKQLSGEADGVPFDLHCP</sequence>
<dbReference type="Proteomes" id="UP000255169">
    <property type="component" value="Unassembled WGS sequence"/>
</dbReference>
<evidence type="ECO:0000313" key="2">
    <source>
        <dbReference type="EMBL" id="CEK29093.1"/>
    </source>
</evidence>
<gene>
    <name evidence="2" type="ORF">CSF007_16925</name>
    <name evidence="3" type="ORF">NCTC10476_02335</name>
</gene>
<dbReference type="EMBL" id="UHJG01000001">
    <property type="protein sequence ID" value="SUQ01007.1"/>
    <property type="molecule type" value="Genomic_DNA"/>
</dbReference>
<name>A0A085U6K4_YERRU</name>
<evidence type="ECO:0000256" key="1">
    <source>
        <dbReference type="SAM" id="SignalP"/>
    </source>
</evidence>
<dbReference type="PATRIC" id="fig|29486.44.peg.1987"/>
<dbReference type="InterPro" id="IPR013783">
    <property type="entry name" value="Ig-like_fold"/>
</dbReference>
<reference evidence="3 4" key="2">
    <citation type="submission" date="2018-06" db="EMBL/GenBank/DDBJ databases">
        <authorList>
            <consortium name="Pathogen Informatics"/>
            <person name="Doyle S."/>
        </authorList>
    </citation>
    <scope>NUCLEOTIDE SEQUENCE [LARGE SCALE GENOMIC DNA]</scope>
    <source>
        <strain evidence="3 4">NCTC10476</strain>
    </source>
</reference>